<evidence type="ECO:0000313" key="1">
    <source>
        <dbReference type="EMBL" id="MCI61073.1"/>
    </source>
</evidence>
<organism evidence="1 2">
    <name type="scientific">Trifolium medium</name>
    <dbReference type="NCBI Taxonomy" id="97028"/>
    <lineage>
        <taxon>Eukaryota</taxon>
        <taxon>Viridiplantae</taxon>
        <taxon>Streptophyta</taxon>
        <taxon>Embryophyta</taxon>
        <taxon>Tracheophyta</taxon>
        <taxon>Spermatophyta</taxon>
        <taxon>Magnoliopsida</taxon>
        <taxon>eudicotyledons</taxon>
        <taxon>Gunneridae</taxon>
        <taxon>Pentapetalae</taxon>
        <taxon>rosids</taxon>
        <taxon>fabids</taxon>
        <taxon>Fabales</taxon>
        <taxon>Fabaceae</taxon>
        <taxon>Papilionoideae</taxon>
        <taxon>50 kb inversion clade</taxon>
        <taxon>NPAAA clade</taxon>
        <taxon>Hologalegina</taxon>
        <taxon>IRL clade</taxon>
        <taxon>Trifolieae</taxon>
        <taxon>Trifolium</taxon>
    </lineage>
</organism>
<comment type="caution">
    <text evidence="1">The sequence shown here is derived from an EMBL/GenBank/DDBJ whole genome shotgun (WGS) entry which is preliminary data.</text>
</comment>
<sequence length="26" mass="3001">DARVEGSDARMDLWGPYSLDFARIFL</sequence>
<dbReference type="Proteomes" id="UP000265520">
    <property type="component" value="Unassembled WGS sequence"/>
</dbReference>
<reference evidence="1 2" key="1">
    <citation type="journal article" date="2018" name="Front. Plant Sci.">
        <title>Red Clover (Trifolium pratense) and Zigzag Clover (T. medium) - A Picture of Genomic Similarities and Differences.</title>
        <authorList>
            <person name="Dluhosova J."/>
            <person name="Istvanek J."/>
            <person name="Nedelnik J."/>
            <person name="Repkova J."/>
        </authorList>
    </citation>
    <scope>NUCLEOTIDE SEQUENCE [LARGE SCALE GENOMIC DNA]</scope>
    <source>
        <strain evidence="2">cv. 10/8</strain>
        <tissue evidence="1">Leaf</tissue>
    </source>
</reference>
<feature type="non-terminal residue" evidence="1">
    <location>
        <position position="1"/>
    </location>
</feature>
<dbReference type="AlphaFoldDB" id="A0A392TIX4"/>
<evidence type="ECO:0000313" key="2">
    <source>
        <dbReference type="Proteomes" id="UP000265520"/>
    </source>
</evidence>
<keyword evidence="2" id="KW-1185">Reference proteome</keyword>
<dbReference type="EMBL" id="LXQA010593257">
    <property type="protein sequence ID" value="MCI61073.1"/>
    <property type="molecule type" value="Genomic_DNA"/>
</dbReference>
<name>A0A392TIX4_9FABA</name>
<accession>A0A392TIX4</accession>
<protein>
    <submittedName>
        <fullName evidence="1">Uncharacterized protein</fullName>
    </submittedName>
</protein>
<proteinExistence type="predicted"/>